<dbReference type="EMBL" id="BQMJ01000017">
    <property type="protein sequence ID" value="GJQ10596.1"/>
    <property type="molecule type" value="Genomic_DNA"/>
</dbReference>
<evidence type="ECO:0000259" key="5">
    <source>
        <dbReference type="Pfam" id="PF07992"/>
    </source>
</evidence>
<dbReference type="InterPro" id="IPR036188">
    <property type="entry name" value="FAD/NAD-bd_sf"/>
</dbReference>
<reference evidence="6" key="1">
    <citation type="journal article" date="2022" name="Proc. Natl. Acad. Sci. U.S.A.">
        <title>Life cycle and functional genomics of the unicellular red alga Galdieria for elucidating algal and plant evolution and industrial use.</title>
        <authorList>
            <person name="Hirooka S."/>
            <person name="Itabashi T."/>
            <person name="Ichinose T.M."/>
            <person name="Onuma R."/>
            <person name="Fujiwara T."/>
            <person name="Yamashita S."/>
            <person name="Jong L.W."/>
            <person name="Tomita R."/>
            <person name="Iwane A.H."/>
            <person name="Miyagishima S.Y."/>
        </authorList>
    </citation>
    <scope>NUCLEOTIDE SEQUENCE</scope>
    <source>
        <strain evidence="6">NBRC 102759</strain>
    </source>
</reference>
<sequence>MKRTVVLVGLGHCHVQVVRSWNKVLDKHWKKIVICPEDKVVYSGMLTGCIAGDYQLEEACVDVKSVCSYFGWTWAKSSVYEIMPEKQKIRCRSSKGTQFELSYDVLSLNVGSETPSLGQVAVDDAVLKQGRLLTVRPLGTLLSKLDQLEEELFKKRSCRDSIVVVGGSYAGVEIAFCLESRLKKKGIDNNICIVESATDGLRRNFGILPGMLIRNAMRGRGIQYEDNLHIVAIKEGEILFQNGTCLPYAFILLCTGAGPPKLLRECDSLVKDNQGFVRVLPTLQTLNHSNIFACGDCCSFYGYLPKAGVYAVRQGTILGKNICLFCESYSKNWKEPQLYHFCPQRYYLSLISTGDKRAIGMKYGLACYGRCLWKLKDKIDRDWIHKVNPAKDASQDLW</sequence>
<accession>A0A9C7PU70</accession>
<comment type="caution">
    <text evidence="6">The sequence shown here is derived from an EMBL/GenBank/DDBJ whole genome shotgun (WGS) entry which is preliminary data.</text>
</comment>
<dbReference type="GO" id="GO:0003955">
    <property type="term" value="F:NAD(P)H dehydrogenase (quinone) activity"/>
    <property type="evidence" value="ECO:0007669"/>
    <property type="project" value="TreeGrafter"/>
</dbReference>
<dbReference type="Pfam" id="PF07992">
    <property type="entry name" value="Pyr_redox_2"/>
    <property type="match status" value="1"/>
</dbReference>
<keyword evidence="7" id="KW-1185">Reference proteome</keyword>
<keyword evidence="2" id="KW-0285">Flavoprotein</keyword>
<reference evidence="6" key="2">
    <citation type="submission" date="2022-01" db="EMBL/GenBank/DDBJ databases">
        <authorList>
            <person name="Hirooka S."/>
            <person name="Miyagishima S.Y."/>
        </authorList>
    </citation>
    <scope>NUCLEOTIDE SEQUENCE</scope>
    <source>
        <strain evidence="6">NBRC 102759</strain>
    </source>
</reference>
<dbReference type="InterPro" id="IPR051169">
    <property type="entry name" value="NADH-Q_oxidoreductase"/>
</dbReference>
<protein>
    <recommendedName>
        <fullName evidence="5">FAD/NAD(P)-binding domain-containing protein</fullName>
    </recommendedName>
</protein>
<proteinExistence type="predicted"/>
<dbReference type="PANTHER" id="PTHR42913">
    <property type="entry name" value="APOPTOSIS-INDUCING FACTOR 1"/>
    <property type="match status" value="1"/>
</dbReference>
<name>A0A9C7PU70_9RHOD</name>
<keyword evidence="4" id="KW-0560">Oxidoreductase</keyword>
<keyword evidence="3" id="KW-0274">FAD</keyword>
<organism evidence="6 7">
    <name type="scientific">Galdieria partita</name>
    <dbReference type="NCBI Taxonomy" id="83374"/>
    <lineage>
        <taxon>Eukaryota</taxon>
        <taxon>Rhodophyta</taxon>
        <taxon>Bangiophyceae</taxon>
        <taxon>Galdieriales</taxon>
        <taxon>Galdieriaceae</taxon>
        <taxon>Galdieria</taxon>
    </lineage>
</organism>
<evidence type="ECO:0000256" key="4">
    <source>
        <dbReference type="ARBA" id="ARBA00023002"/>
    </source>
</evidence>
<dbReference type="PANTHER" id="PTHR42913:SF9">
    <property type="entry name" value="SLR1591 PROTEIN"/>
    <property type="match status" value="1"/>
</dbReference>
<comment type="cofactor">
    <cofactor evidence="1">
        <name>FAD</name>
        <dbReference type="ChEBI" id="CHEBI:57692"/>
    </cofactor>
</comment>
<evidence type="ECO:0000256" key="2">
    <source>
        <dbReference type="ARBA" id="ARBA00022630"/>
    </source>
</evidence>
<dbReference type="GO" id="GO:0019646">
    <property type="term" value="P:aerobic electron transport chain"/>
    <property type="evidence" value="ECO:0007669"/>
    <property type="project" value="TreeGrafter"/>
</dbReference>
<gene>
    <name evidence="6" type="ORF">GpartN1_g2387.t1</name>
</gene>
<dbReference type="Proteomes" id="UP001061958">
    <property type="component" value="Unassembled WGS sequence"/>
</dbReference>
<evidence type="ECO:0000256" key="3">
    <source>
        <dbReference type="ARBA" id="ARBA00022827"/>
    </source>
</evidence>
<evidence type="ECO:0000313" key="6">
    <source>
        <dbReference type="EMBL" id="GJQ10596.1"/>
    </source>
</evidence>
<dbReference type="OrthoDB" id="409395at2759"/>
<dbReference type="SUPFAM" id="SSF51905">
    <property type="entry name" value="FAD/NAD(P)-binding domain"/>
    <property type="match status" value="2"/>
</dbReference>
<dbReference type="AlphaFoldDB" id="A0A9C7PU70"/>
<evidence type="ECO:0000256" key="1">
    <source>
        <dbReference type="ARBA" id="ARBA00001974"/>
    </source>
</evidence>
<evidence type="ECO:0000313" key="7">
    <source>
        <dbReference type="Proteomes" id="UP001061958"/>
    </source>
</evidence>
<dbReference type="InterPro" id="IPR023753">
    <property type="entry name" value="FAD/NAD-binding_dom"/>
</dbReference>
<feature type="domain" description="FAD/NAD(P)-binding" evidence="5">
    <location>
        <begin position="75"/>
        <end position="315"/>
    </location>
</feature>
<dbReference type="Gene3D" id="3.50.50.100">
    <property type="match status" value="1"/>
</dbReference>